<name>A0A3E0U939_9GAMM</name>
<dbReference type="RefSeq" id="WP_116017877.1">
    <property type="nucleotide sequence ID" value="NZ_QUOT01000001.1"/>
</dbReference>
<protein>
    <submittedName>
        <fullName evidence="5">Aspartyl/asparaginyl beta-hydroxylase domain-containing protein</fullName>
    </submittedName>
</protein>
<feature type="domain" description="Aspartyl/asparaginy/proline hydroxylase" evidence="4">
    <location>
        <begin position="195"/>
        <end position="357"/>
    </location>
</feature>
<evidence type="ECO:0000256" key="1">
    <source>
        <dbReference type="ARBA" id="ARBA00007730"/>
    </source>
</evidence>
<proteinExistence type="inferred from homology"/>
<dbReference type="PANTHER" id="PTHR46332">
    <property type="entry name" value="ASPARTATE BETA-HYDROXYLASE DOMAIN-CONTAINING PROTEIN 2"/>
    <property type="match status" value="1"/>
</dbReference>
<dbReference type="GO" id="GO:0051213">
    <property type="term" value="F:dioxygenase activity"/>
    <property type="evidence" value="ECO:0007669"/>
    <property type="project" value="UniProtKB-KW"/>
</dbReference>
<evidence type="ECO:0000256" key="2">
    <source>
        <dbReference type="ARBA" id="ARBA00022964"/>
    </source>
</evidence>
<evidence type="ECO:0000256" key="3">
    <source>
        <dbReference type="ARBA" id="ARBA00023002"/>
    </source>
</evidence>
<dbReference type="Gene3D" id="1.25.40.10">
    <property type="entry name" value="Tetratricopeptide repeat domain"/>
    <property type="match status" value="1"/>
</dbReference>
<dbReference type="Proteomes" id="UP000256899">
    <property type="component" value="Unassembled WGS sequence"/>
</dbReference>
<comment type="similarity">
    <text evidence="1">Belongs to the aspartyl/asparaginyl beta-hydroxylase family.</text>
</comment>
<comment type="caution">
    <text evidence="5">The sequence shown here is derived from an EMBL/GenBank/DDBJ whole genome shotgun (WGS) entry which is preliminary data.</text>
</comment>
<keyword evidence="2" id="KW-0223">Dioxygenase</keyword>
<accession>A0A3E0U939</accession>
<keyword evidence="6" id="KW-1185">Reference proteome</keyword>
<dbReference type="GO" id="GO:0016020">
    <property type="term" value="C:membrane"/>
    <property type="evidence" value="ECO:0007669"/>
    <property type="project" value="TreeGrafter"/>
</dbReference>
<reference evidence="6" key="1">
    <citation type="submission" date="2018-08" db="EMBL/GenBank/DDBJ databases">
        <title>Thalassotalea euphylliae genome.</title>
        <authorList>
            <person name="Summers S."/>
            <person name="Rice S.A."/>
            <person name="Freckelton M.L."/>
            <person name="Nedved B.T."/>
            <person name="Hadfield M.G."/>
        </authorList>
    </citation>
    <scope>NUCLEOTIDE SEQUENCE [LARGE SCALE GENOMIC DNA]</scope>
    <source>
        <strain evidence="6">H3</strain>
    </source>
</reference>
<evidence type="ECO:0000313" key="5">
    <source>
        <dbReference type="EMBL" id="REL32362.1"/>
    </source>
</evidence>
<dbReference type="PANTHER" id="PTHR46332:SF5">
    <property type="entry name" value="ASPARTATE BETA-HYDROXYLASE DOMAIN CONTAINING 2"/>
    <property type="match status" value="1"/>
</dbReference>
<dbReference type="Pfam" id="PF05118">
    <property type="entry name" value="Asp_Arg_Hydrox"/>
    <property type="match status" value="1"/>
</dbReference>
<dbReference type="SUPFAM" id="SSF51197">
    <property type="entry name" value="Clavaminate synthase-like"/>
    <property type="match status" value="1"/>
</dbReference>
<evidence type="ECO:0000313" key="6">
    <source>
        <dbReference type="Proteomes" id="UP000256899"/>
    </source>
</evidence>
<dbReference type="InterPro" id="IPR011990">
    <property type="entry name" value="TPR-like_helical_dom_sf"/>
</dbReference>
<dbReference type="SUPFAM" id="SSF48452">
    <property type="entry name" value="TPR-like"/>
    <property type="match status" value="1"/>
</dbReference>
<sequence length="389" mass="44703">MAELNQVNELFGQGRNEQAYELLNQYIQQNPDDVEQLYRFAVLSEQLGTVDDTKHAYISCLRKATNNVLCYLYAGTYYLNIGEKEAGLAILSQGQDLDARLTMFYRYEQVAEQTKKRSYQADIALRNFYTEQHQKAISTKPDAEAVRNAIWPQTHNNAFTYLAEQQRPHLFYLPTLTAQPFWRANEAFNGQVIEQGFDIIKSEFNALVDKIDGLGEPYLDEKYKQQGFDKLAGSANWTALHLFKDGILNPELARHVPQTLALLKQLPLYGLIEQPYEVFYSVLKAGQHITTHYGLSNHSLTVHLPIIVPGDGYIKVADQQRAWQEGKLVTFDDSFIHEAINLSNADRVVLIFSVWHPELSDAEQKAIQQSFEHRQRIQAEHRAYFNNLL</sequence>
<dbReference type="Gene3D" id="2.60.120.330">
    <property type="entry name" value="B-lactam Antibiotic, Isopenicillin N Synthase, Chain"/>
    <property type="match status" value="1"/>
</dbReference>
<dbReference type="InterPro" id="IPR007803">
    <property type="entry name" value="Asp/Arg/Pro-Hydrxlase"/>
</dbReference>
<gene>
    <name evidence="5" type="ORF">DXX94_17505</name>
</gene>
<dbReference type="InterPro" id="IPR027443">
    <property type="entry name" value="IPNS-like_sf"/>
</dbReference>
<dbReference type="AlphaFoldDB" id="A0A3E0U939"/>
<organism evidence="5 6">
    <name type="scientific">Thalassotalea euphylliae</name>
    <dbReference type="NCBI Taxonomy" id="1655234"/>
    <lineage>
        <taxon>Bacteria</taxon>
        <taxon>Pseudomonadati</taxon>
        <taxon>Pseudomonadota</taxon>
        <taxon>Gammaproteobacteria</taxon>
        <taxon>Alteromonadales</taxon>
        <taxon>Colwelliaceae</taxon>
        <taxon>Thalassotalea</taxon>
    </lineage>
</organism>
<dbReference type="InterPro" id="IPR051821">
    <property type="entry name" value="Asp/Asn_beta-hydroxylase"/>
</dbReference>
<dbReference type="EMBL" id="QUOT01000001">
    <property type="protein sequence ID" value="REL32362.1"/>
    <property type="molecule type" value="Genomic_DNA"/>
</dbReference>
<evidence type="ECO:0000259" key="4">
    <source>
        <dbReference type="Pfam" id="PF05118"/>
    </source>
</evidence>
<keyword evidence="3" id="KW-0560">Oxidoreductase</keyword>